<dbReference type="Pfam" id="PF12223">
    <property type="entry name" value="DUF3602"/>
    <property type="match status" value="1"/>
</dbReference>
<sequence>MSQPHQFTSTGRGGAGNISDVSNSPQDPAQGPRDADAQAHRRHDRPRRLGQHAHQQGPRRDPRPPGRRAVSVSPSLPPLSFAFARARVHAVWVTPPLLTMRRESKRCVRAPDPSPMPIKEAHPGSHVIERQNSEGIARVGRGGAANVVKLGSPDVPEAKEAKKTEGGEEAVKRTKSPDNSLTSKGKEWLFGKKA</sequence>
<dbReference type="InterPro" id="IPR022024">
    <property type="entry name" value="DUF3602"/>
</dbReference>
<organism evidence="2 3">
    <name type="scientific">Apiospora kogelbergensis</name>
    <dbReference type="NCBI Taxonomy" id="1337665"/>
    <lineage>
        <taxon>Eukaryota</taxon>
        <taxon>Fungi</taxon>
        <taxon>Dikarya</taxon>
        <taxon>Ascomycota</taxon>
        <taxon>Pezizomycotina</taxon>
        <taxon>Sordariomycetes</taxon>
        <taxon>Xylariomycetidae</taxon>
        <taxon>Amphisphaeriales</taxon>
        <taxon>Apiosporaceae</taxon>
        <taxon>Apiospora</taxon>
    </lineage>
</organism>
<dbReference type="AlphaFoldDB" id="A0AAW0Q774"/>
<evidence type="ECO:0000313" key="3">
    <source>
        <dbReference type="Proteomes" id="UP001392437"/>
    </source>
</evidence>
<feature type="compositionally biased region" description="Basic and acidic residues" evidence="1">
    <location>
        <begin position="184"/>
        <end position="194"/>
    </location>
</feature>
<feature type="region of interest" description="Disordered" evidence="1">
    <location>
        <begin position="1"/>
        <end position="75"/>
    </location>
</feature>
<reference evidence="2 3" key="1">
    <citation type="submission" date="2023-01" db="EMBL/GenBank/DDBJ databases">
        <title>Analysis of 21 Apiospora genomes using comparative genomics revels a genus with tremendous synthesis potential of carbohydrate active enzymes and secondary metabolites.</title>
        <authorList>
            <person name="Sorensen T."/>
        </authorList>
    </citation>
    <scope>NUCLEOTIDE SEQUENCE [LARGE SCALE GENOMIC DNA]</scope>
    <source>
        <strain evidence="2 3">CBS 117206</strain>
    </source>
</reference>
<evidence type="ECO:0000313" key="2">
    <source>
        <dbReference type="EMBL" id="KAK8095788.1"/>
    </source>
</evidence>
<feature type="compositionally biased region" description="Basic residues" evidence="1">
    <location>
        <begin position="40"/>
        <end position="51"/>
    </location>
</feature>
<name>A0AAW0Q774_9PEZI</name>
<proteinExistence type="predicted"/>
<feature type="region of interest" description="Disordered" evidence="1">
    <location>
        <begin position="147"/>
        <end position="194"/>
    </location>
</feature>
<gene>
    <name evidence="2" type="ORF">PG999_013810</name>
</gene>
<feature type="compositionally biased region" description="Polar residues" evidence="1">
    <location>
        <begin position="1"/>
        <end position="10"/>
    </location>
</feature>
<dbReference type="EMBL" id="JAQQWP010000011">
    <property type="protein sequence ID" value="KAK8095788.1"/>
    <property type="molecule type" value="Genomic_DNA"/>
</dbReference>
<feature type="region of interest" description="Disordered" evidence="1">
    <location>
        <begin position="104"/>
        <end position="125"/>
    </location>
</feature>
<comment type="caution">
    <text evidence="2">The sequence shown here is derived from an EMBL/GenBank/DDBJ whole genome shotgun (WGS) entry which is preliminary data.</text>
</comment>
<dbReference type="Proteomes" id="UP001392437">
    <property type="component" value="Unassembled WGS sequence"/>
</dbReference>
<protein>
    <submittedName>
        <fullName evidence="2">Uncharacterized protein</fullName>
    </submittedName>
</protein>
<feature type="compositionally biased region" description="Basic and acidic residues" evidence="1">
    <location>
        <begin position="156"/>
        <end position="176"/>
    </location>
</feature>
<accession>A0AAW0Q774</accession>
<evidence type="ECO:0000256" key="1">
    <source>
        <dbReference type="SAM" id="MobiDB-lite"/>
    </source>
</evidence>
<keyword evidence="3" id="KW-1185">Reference proteome</keyword>